<dbReference type="Gene3D" id="3.40.190.10">
    <property type="entry name" value="Periplasmic binding protein-like II"/>
    <property type="match status" value="2"/>
</dbReference>
<evidence type="ECO:0000256" key="1">
    <source>
        <dbReference type="ARBA" id="ARBA00009437"/>
    </source>
</evidence>
<protein>
    <submittedName>
        <fullName evidence="6">LysR family transcriptional regulator</fullName>
    </submittedName>
</protein>
<dbReference type="PANTHER" id="PTHR30346:SF0">
    <property type="entry name" value="HCA OPERON TRANSCRIPTIONAL ACTIVATOR HCAR"/>
    <property type="match status" value="1"/>
</dbReference>
<dbReference type="SUPFAM" id="SSF46785">
    <property type="entry name" value="Winged helix' DNA-binding domain"/>
    <property type="match status" value="1"/>
</dbReference>
<dbReference type="InterPro" id="IPR036388">
    <property type="entry name" value="WH-like_DNA-bd_sf"/>
</dbReference>
<dbReference type="InterPro" id="IPR005119">
    <property type="entry name" value="LysR_subst-bd"/>
</dbReference>
<keyword evidence="3" id="KW-0238">DNA-binding</keyword>
<keyword evidence="4" id="KW-0804">Transcription</keyword>
<organism evidence="6 7">
    <name type="scientific">Zhihengliuella salsuginis</name>
    <dbReference type="NCBI Taxonomy" id="578222"/>
    <lineage>
        <taxon>Bacteria</taxon>
        <taxon>Bacillati</taxon>
        <taxon>Actinomycetota</taxon>
        <taxon>Actinomycetes</taxon>
        <taxon>Micrococcales</taxon>
        <taxon>Micrococcaceae</taxon>
        <taxon>Zhihengliuella</taxon>
    </lineage>
</organism>
<evidence type="ECO:0000256" key="2">
    <source>
        <dbReference type="ARBA" id="ARBA00023015"/>
    </source>
</evidence>
<reference evidence="7" key="1">
    <citation type="journal article" date="2019" name="Int. J. Syst. Evol. Microbiol.">
        <title>The Global Catalogue of Microorganisms (GCM) 10K type strain sequencing project: providing services to taxonomists for standard genome sequencing and annotation.</title>
        <authorList>
            <consortium name="The Broad Institute Genomics Platform"/>
            <consortium name="The Broad Institute Genome Sequencing Center for Infectious Disease"/>
            <person name="Wu L."/>
            <person name="Ma J."/>
        </authorList>
    </citation>
    <scope>NUCLEOTIDE SEQUENCE [LARGE SCALE GENOMIC DNA]</scope>
    <source>
        <strain evidence="7">KCTC 19466</strain>
    </source>
</reference>
<dbReference type="Pfam" id="PF00126">
    <property type="entry name" value="HTH_1"/>
    <property type="match status" value="1"/>
</dbReference>
<dbReference type="SUPFAM" id="SSF53850">
    <property type="entry name" value="Periplasmic binding protein-like II"/>
    <property type="match status" value="1"/>
</dbReference>
<dbReference type="Pfam" id="PF03466">
    <property type="entry name" value="LysR_substrate"/>
    <property type="match status" value="1"/>
</dbReference>
<sequence>MEVHQARAFLAVAEHLHFGRAAQSLHMAQPPLSRMIRRMEAELGADLFDRSTRHVELSPQGAALVEPARELVRISESMASIVRDSLDGSTGRVALGFAGGSVNDLVGDLAREVRARRPGIDLELHSSQFSHVGLERVLAGNLDVVLGRWDHLPPAVDSRLVAKEQLLVALPEGHRLAAEDAVRAEDLADEAWIVLPGGARGTLTNRMHTLALNAGFAPRRLQTAPDSWTIMVLVGARMGVSLTLSSVREHTPAPGVAFRPLAPAPDPVQVRMIWRRDDANPALTAVVDISRETLPDPGR</sequence>
<dbReference type="EMBL" id="BMXK01000005">
    <property type="protein sequence ID" value="GHD05240.1"/>
    <property type="molecule type" value="Genomic_DNA"/>
</dbReference>
<proteinExistence type="inferred from homology"/>
<dbReference type="CDD" id="cd08414">
    <property type="entry name" value="PBP2_LTTR_aromatics_like"/>
    <property type="match status" value="1"/>
</dbReference>
<comment type="similarity">
    <text evidence="1">Belongs to the LysR transcriptional regulatory family.</text>
</comment>
<gene>
    <name evidence="6" type="ORF">GCM10008096_13880</name>
</gene>
<keyword evidence="2" id="KW-0805">Transcription regulation</keyword>
<feature type="domain" description="HTH lysR-type" evidence="5">
    <location>
        <begin position="1"/>
        <end position="58"/>
    </location>
</feature>
<evidence type="ECO:0000259" key="5">
    <source>
        <dbReference type="PROSITE" id="PS50931"/>
    </source>
</evidence>
<evidence type="ECO:0000313" key="7">
    <source>
        <dbReference type="Proteomes" id="UP000642819"/>
    </source>
</evidence>
<dbReference type="Gene3D" id="1.10.10.10">
    <property type="entry name" value="Winged helix-like DNA-binding domain superfamily/Winged helix DNA-binding domain"/>
    <property type="match status" value="1"/>
</dbReference>
<evidence type="ECO:0000256" key="3">
    <source>
        <dbReference type="ARBA" id="ARBA00023125"/>
    </source>
</evidence>
<dbReference type="Proteomes" id="UP000642819">
    <property type="component" value="Unassembled WGS sequence"/>
</dbReference>
<dbReference type="InterPro" id="IPR036390">
    <property type="entry name" value="WH_DNA-bd_sf"/>
</dbReference>
<keyword evidence="7" id="KW-1185">Reference proteome</keyword>
<dbReference type="PANTHER" id="PTHR30346">
    <property type="entry name" value="TRANSCRIPTIONAL DUAL REGULATOR HCAR-RELATED"/>
    <property type="match status" value="1"/>
</dbReference>
<accession>A0ABQ3GGX4</accession>
<comment type="caution">
    <text evidence="6">The sequence shown here is derived from an EMBL/GenBank/DDBJ whole genome shotgun (WGS) entry which is preliminary data.</text>
</comment>
<dbReference type="RefSeq" id="WP_189349407.1">
    <property type="nucleotide sequence ID" value="NZ_BMXK01000005.1"/>
</dbReference>
<evidence type="ECO:0000256" key="4">
    <source>
        <dbReference type="ARBA" id="ARBA00023163"/>
    </source>
</evidence>
<name>A0ABQ3GGX4_9MICC</name>
<dbReference type="InterPro" id="IPR000847">
    <property type="entry name" value="LysR_HTH_N"/>
</dbReference>
<evidence type="ECO:0000313" key="6">
    <source>
        <dbReference type="EMBL" id="GHD05240.1"/>
    </source>
</evidence>
<dbReference type="PRINTS" id="PR00039">
    <property type="entry name" value="HTHLYSR"/>
</dbReference>
<dbReference type="PROSITE" id="PS50931">
    <property type="entry name" value="HTH_LYSR"/>
    <property type="match status" value="1"/>
</dbReference>